<evidence type="ECO:0000256" key="1">
    <source>
        <dbReference type="SAM" id="Phobius"/>
    </source>
</evidence>
<proteinExistence type="predicted"/>
<feature type="transmembrane region" description="Helical" evidence="1">
    <location>
        <begin position="118"/>
        <end position="140"/>
    </location>
</feature>
<keyword evidence="1" id="KW-0472">Membrane</keyword>
<feature type="transmembrane region" description="Helical" evidence="1">
    <location>
        <begin position="87"/>
        <end position="106"/>
    </location>
</feature>
<dbReference type="STRING" id="392500.Swoo_1187"/>
<protein>
    <recommendedName>
        <fullName evidence="4">DUF2306 domain-containing protein</fullName>
    </recommendedName>
</protein>
<dbReference type="InterPro" id="IPR018750">
    <property type="entry name" value="DUF2306_membrane"/>
</dbReference>
<reference evidence="2 3" key="1">
    <citation type="submission" date="2008-02" db="EMBL/GenBank/DDBJ databases">
        <title>Complete sequence of Shewanella woodyi ATCC 51908.</title>
        <authorList>
            <consortium name="US DOE Joint Genome Institute"/>
            <person name="Copeland A."/>
            <person name="Lucas S."/>
            <person name="Lapidus A."/>
            <person name="Glavina del Rio T."/>
            <person name="Dalin E."/>
            <person name="Tice H."/>
            <person name="Bruce D."/>
            <person name="Goodwin L."/>
            <person name="Pitluck S."/>
            <person name="Sims D."/>
            <person name="Brettin T."/>
            <person name="Detter J.C."/>
            <person name="Han C."/>
            <person name="Kuske C.R."/>
            <person name="Schmutz J."/>
            <person name="Larimer F."/>
            <person name="Land M."/>
            <person name="Hauser L."/>
            <person name="Kyrpides N."/>
            <person name="Lykidis A."/>
            <person name="Zhao J.-S."/>
            <person name="Richardson P."/>
        </authorList>
    </citation>
    <scope>NUCLEOTIDE SEQUENCE [LARGE SCALE GENOMIC DNA]</scope>
    <source>
        <strain evidence="3">ATCC 51908 / MS32</strain>
    </source>
</reference>
<evidence type="ECO:0008006" key="4">
    <source>
        <dbReference type="Google" id="ProtNLM"/>
    </source>
</evidence>
<feature type="transmembrane region" description="Helical" evidence="1">
    <location>
        <begin position="57"/>
        <end position="75"/>
    </location>
</feature>
<dbReference type="RefSeq" id="WP_012323826.1">
    <property type="nucleotide sequence ID" value="NC_010506.1"/>
</dbReference>
<dbReference type="Proteomes" id="UP000002168">
    <property type="component" value="Chromosome"/>
</dbReference>
<keyword evidence="1" id="KW-1133">Transmembrane helix</keyword>
<keyword evidence="3" id="KW-1185">Reference proteome</keyword>
<sequence precursor="true">MLIFHITAGAIALLCGITALISRKGTKVHRTAGNGFFFAMMTVAATAIYLDAVKMELPVMGILTGYMASTSWMAIKRPEGSLGLFDKLAFATITTLAATLFILGSLGVSPGTNIPSAFFYIFGSVAAFAATLDLIMLLKGGVYGKHRVARHLWRMCIAMIMATMSFLAQKAAIPEVLHGSSLLWMPVLLLFIFMFYWLIKMIFSKRYQVRVNRAEVEQHQGK</sequence>
<organism evidence="2 3">
    <name type="scientific">Shewanella woodyi (strain ATCC 51908 / MS32)</name>
    <dbReference type="NCBI Taxonomy" id="392500"/>
    <lineage>
        <taxon>Bacteria</taxon>
        <taxon>Pseudomonadati</taxon>
        <taxon>Pseudomonadota</taxon>
        <taxon>Gammaproteobacteria</taxon>
        <taxon>Alteromonadales</taxon>
        <taxon>Shewanellaceae</taxon>
        <taxon>Shewanella</taxon>
    </lineage>
</organism>
<dbReference type="AlphaFoldDB" id="B1KI02"/>
<evidence type="ECO:0000313" key="3">
    <source>
        <dbReference type="Proteomes" id="UP000002168"/>
    </source>
</evidence>
<dbReference type="EMBL" id="CP000961">
    <property type="protein sequence ID" value="ACA85480.1"/>
    <property type="molecule type" value="Genomic_DNA"/>
</dbReference>
<dbReference type="eggNOG" id="ENOG5033PBA">
    <property type="taxonomic scope" value="Bacteria"/>
</dbReference>
<dbReference type="HOGENOM" id="CLU_094110_0_0_6"/>
<accession>B1KI02</accession>
<evidence type="ECO:0000313" key="2">
    <source>
        <dbReference type="EMBL" id="ACA85480.1"/>
    </source>
</evidence>
<keyword evidence="1" id="KW-0812">Transmembrane</keyword>
<feature type="transmembrane region" description="Helical" evidence="1">
    <location>
        <begin position="181"/>
        <end position="199"/>
    </location>
</feature>
<dbReference type="KEGG" id="swd:Swoo_1187"/>
<feature type="transmembrane region" description="Helical" evidence="1">
    <location>
        <begin position="152"/>
        <end position="169"/>
    </location>
</feature>
<feature type="transmembrane region" description="Helical" evidence="1">
    <location>
        <begin position="34"/>
        <end position="51"/>
    </location>
</feature>
<dbReference type="Pfam" id="PF10067">
    <property type="entry name" value="DUF2306"/>
    <property type="match status" value="1"/>
</dbReference>
<gene>
    <name evidence="2" type="ordered locus">Swoo_1187</name>
</gene>
<name>B1KI02_SHEWM</name>
<feature type="transmembrane region" description="Helical" evidence="1">
    <location>
        <begin position="6"/>
        <end position="22"/>
    </location>
</feature>